<proteinExistence type="predicted"/>
<reference evidence="1 2" key="1">
    <citation type="journal article" date="2011" name="J. Bacteriol.">
        <title>Complete genome sequence of the polycyclic aromatic hydrocarbon-degrading bacterium Alteromonas sp. strain SN2.</title>
        <authorList>
            <person name="Jin H.M."/>
            <person name="Jeong H."/>
            <person name="Moon E.J."/>
            <person name="Math R.K."/>
            <person name="Lee K."/>
            <person name="Kim H.J."/>
            <person name="Jeon C.O."/>
            <person name="Oh T.K."/>
            <person name="Kim J.F."/>
        </authorList>
    </citation>
    <scope>NUCLEOTIDE SEQUENCE [LARGE SCALE GENOMIC DNA]</scope>
    <source>
        <strain evidence="2">JCM 17741 / KACC 18427 / KCTC 11700BP / SN2</strain>
    </source>
</reference>
<dbReference type="HOGENOM" id="CLU_3179390_0_0_6"/>
<accession>F5ZE24</accession>
<protein>
    <submittedName>
        <fullName evidence="1">Uncharacterized protein</fullName>
    </submittedName>
</protein>
<gene>
    <name evidence="1" type="ordered locus">ambt_13090</name>
</gene>
<dbReference type="EMBL" id="CP002339">
    <property type="protein sequence ID" value="AEF04136.1"/>
    <property type="molecule type" value="Genomic_DNA"/>
</dbReference>
<dbReference type="Proteomes" id="UP000000683">
    <property type="component" value="Chromosome"/>
</dbReference>
<evidence type="ECO:0000313" key="1">
    <source>
        <dbReference type="EMBL" id="AEF04136.1"/>
    </source>
</evidence>
<dbReference type="AlphaFoldDB" id="F5ZE24"/>
<organism evidence="1 2">
    <name type="scientific">Alteromonas naphthalenivorans</name>
    <dbReference type="NCBI Taxonomy" id="715451"/>
    <lineage>
        <taxon>Bacteria</taxon>
        <taxon>Pseudomonadati</taxon>
        <taxon>Pseudomonadota</taxon>
        <taxon>Gammaproteobacteria</taxon>
        <taxon>Alteromonadales</taxon>
        <taxon>Alteromonadaceae</taxon>
        <taxon>Alteromonas/Salinimonas group</taxon>
        <taxon>Alteromonas</taxon>
    </lineage>
</organism>
<evidence type="ECO:0000313" key="2">
    <source>
        <dbReference type="Proteomes" id="UP000000683"/>
    </source>
</evidence>
<dbReference type="KEGG" id="alt:ambt_13090"/>
<keyword evidence="2" id="KW-1185">Reference proteome</keyword>
<name>F5ZE24_ALTNA</name>
<sequence length="46" mass="5123">MPFITGIKGLIYTSRAGYGLNKKALTMVLLRTSVRGHEMHKQLGAY</sequence>